<proteinExistence type="predicted"/>
<reference evidence="6" key="1">
    <citation type="submission" date="2016-10" db="EMBL/GenBank/DDBJ databases">
        <authorList>
            <person name="Varghese N."/>
            <person name="Submissions S."/>
        </authorList>
    </citation>
    <scope>NUCLEOTIDE SEQUENCE [LARGE SCALE GENOMIC DNA]</scope>
    <source>
        <strain evidence="6">DSM 44498</strain>
    </source>
</reference>
<gene>
    <name evidence="5" type="ORF">SAMN04490239_3456</name>
</gene>
<keyword evidence="1" id="KW-0328">Glycosyltransferase</keyword>
<evidence type="ECO:0000259" key="4">
    <source>
        <dbReference type="Pfam" id="PF13579"/>
    </source>
</evidence>
<dbReference type="OrthoDB" id="3180470at2"/>
<dbReference type="GO" id="GO:0016757">
    <property type="term" value="F:glycosyltransferase activity"/>
    <property type="evidence" value="ECO:0007669"/>
    <property type="project" value="UniProtKB-KW"/>
</dbReference>
<feature type="domain" description="Glycosyltransferase subfamily 4-like N-terminal" evidence="4">
    <location>
        <begin position="20"/>
        <end position="205"/>
    </location>
</feature>
<keyword evidence="6" id="KW-1185">Reference proteome</keyword>
<keyword evidence="2 5" id="KW-0808">Transferase</keyword>
<evidence type="ECO:0000313" key="6">
    <source>
        <dbReference type="Proteomes" id="UP000183561"/>
    </source>
</evidence>
<feature type="domain" description="Glycosyl transferase family 1" evidence="3">
    <location>
        <begin position="220"/>
        <end position="385"/>
    </location>
</feature>
<dbReference type="Gene3D" id="3.40.50.2000">
    <property type="entry name" value="Glycogen Phosphorylase B"/>
    <property type="match status" value="2"/>
</dbReference>
<dbReference type="PANTHER" id="PTHR12526">
    <property type="entry name" value="GLYCOSYLTRANSFERASE"/>
    <property type="match status" value="1"/>
</dbReference>
<name>A0A1H4R2N0_9NOCA</name>
<evidence type="ECO:0000256" key="1">
    <source>
        <dbReference type="ARBA" id="ARBA00022676"/>
    </source>
</evidence>
<dbReference type="Pfam" id="PF13579">
    <property type="entry name" value="Glyco_trans_4_4"/>
    <property type="match status" value="1"/>
</dbReference>
<evidence type="ECO:0000259" key="3">
    <source>
        <dbReference type="Pfam" id="PF00534"/>
    </source>
</evidence>
<dbReference type="Pfam" id="PF00534">
    <property type="entry name" value="Glycos_transf_1"/>
    <property type="match status" value="1"/>
</dbReference>
<dbReference type="Proteomes" id="UP000183561">
    <property type="component" value="Unassembled WGS sequence"/>
</dbReference>
<dbReference type="AlphaFoldDB" id="A0A1H4R2N0"/>
<evidence type="ECO:0000313" key="5">
    <source>
        <dbReference type="EMBL" id="SEC26190.1"/>
    </source>
</evidence>
<dbReference type="InterPro" id="IPR001296">
    <property type="entry name" value="Glyco_trans_1"/>
</dbReference>
<dbReference type="SUPFAM" id="SSF53756">
    <property type="entry name" value="UDP-Glycosyltransferase/glycogen phosphorylase"/>
    <property type="match status" value="1"/>
</dbReference>
<dbReference type="EMBL" id="FNSV01000005">
    <property type="protein sequence ID" value="SEC26190.1"/>
    <property type="molecule type" value="Genomic_DNA"/>
</dbReference>
<dbReference type="CDD" id="cd03794">
    <property type="entry name" value="GT4_WbuB-like"/>
    <property type="match status" value="1"/>
</dbReference>
<organism evidence="5 6">
    <name type="scientific">Rhodococcus koreensis</name>
    <dbReference type="NCBI Taxonomy" id="99653"/>
    <lineage>
        <taxon>Bacteria</taxon>
        <taxon>Bacillati</taxon>
        <taxon>Actinomycetota</taxon>
        <taxon>Actinomycetes</taxon>
        <taxon>Mycobacteriales</taxon>
        <taxon>Nocardiaceae</taxon>
        <taxon>Rhodococcus</taxon>
    </lineage>
</organism>
<sequence>MTPRPLRLTLLGLNYTPEVTGIAPYTTGLARGLARSGHDVRVVTGFPHYPAWKVDAEYTGMTRNEQCDGVNIRRVRQYTPSAPNNANRILLEGTFGLRAATQNWDNPDVIVCVTPALISAAMIVARARVAAKNRPGIGIWVQDLYSRGIIETSSAPHAFARGAHAFESATLRAADGIAVIHERFRQHLCSELSVDDSKIDVIRNWTHVKSGAVRDALATRQLLNWNPTETVVLHAGNMGAKQGLENVVEAARLAENTSENIRFVLLGDGNQRAKLEHLGSSIPNLQFVRPLNDFDFRSALNAADMLLVNELPHITDMAVPSKLTTYFATGKSVVAATNEHSTTAQEIKASGGGIIVPPGDPARLLSAVIELAANQPLATELGKKGLQFHANNLSEEAALDKFDRWVNRLAARNSLRRTSA</sequence>
<evidence type="ECO:0000256" key="2">
    <source>
        <dbReference type="ARBA" id="ARBA00022679"/>
    </source>
</evidence>
<protein>
    <submittedName>
        <fullName evidence="5">Glycosyltransferase involved in cell wall bisynthesis</fullName>
    </submittedName>
</protein>
<dbReference type="InterPro" id="IPR028098">
    <property type="entry name" value="Glyco_trans_4-like_N"/>
</dbReference>
<accession>A0A1H4R2N0</accession>